<name>A0ABY4VZI6_9PROT</name>
<comment type="function">
    <text evidence="7">Catalyzes the interconversion of L-alanine and D-alanine. May also act on other amino acids.</text>
</comment>
<organism evidence="9 10">
    <name type="scientific">Sneathiella marina</name>
    <dbReference type="NCBI Taxonomy" id="2950108"/>
    <lineage>
        <taxon>Bacteria</taxon>
        <taxon>Pseudomonadati</taxon>
        <taxon>Pseudomonadota</taxon>
        <taxon>Alphaproteobacteria</taxon>
        <taxon>Sneathiellales</taxon>
        <taxon>Sneathiellaceae</taxon>
        <taxon>Sneathiella</taxon>
    </lineage>
</organism>
<accession>A0ABY4VZI6</accession>
<comment type="catalytic activity">
    <reaction evidence="1 7">
        <text>L-alanine = D-alanine</text>
        <dbReference type="Rhea" id="RHEA:20249"/>
        <dbReference type="ChEBI" id="CHEBI:57416"/>
        <dbReference type="ChEBI" id="CHEBI:57972"/>
        <dbReference type="EC" id="5.1.1.1"/>
    </reaction>
</comment>
<sequence>MDPRLAGAHLIVDLGALQENYRILQSNAAPAKCGAAVKANAYGLGIEKVAPALADAGCTDFFVALPAEGVTLRNCLPDATVYVLSGLMVEAEPAYLEHNLIPVLNSLDELRNWSEFARDHGPLRAAIHLDTGITRLGFLEAEIRNLAAEPTLLDDLEIDYIISHLACADEPDHPLNQRQLDCLHYFKTLLPAPLQDTPVSFANSAGIFLGPDFHFDHARPGIALFGGNPTGSTPNPMHEVVKLQGKILQVQDVDSQFHVGYGATYRTEDVSRIATVSVGYADGYFRALGNKAECAIKNNKVPVIGRVSMDIITIDVSSIPRHECVAGGFVDLIGGAVPLDEVAAHAETIPYEILTSLGNRFYREYLEPADK</sequence>
<dbReference type="SMART" id="SM01005">
    <property type="entry name" value="Ala_racemase_C"/>
    <property type="match status" value="1"/>
</dbReference>
<dbReference type="SUPFAM" id="SSF51419">
    <property type="entry name" value="PLP-binding barrel"/>
    <property type="match status" value="1"/>
</dbReference>
<dbReference type="Pfam" id="PF01168">
    <property type="entry name" value="Ala_racemase_N"/>
    <property type="match status" value="1"/>
</dbReference>
<dbReference type="Proteomes" id="UP001056291">
    <property type="component" value="Chromosome"/>
</dbReference>
<evidence type="ECO:0000256" key="1">
    <source>
        <dbReference type="ARBA" id="ARBA00000316"/>
    </source>
</evidence>
<keyword evidence="5 7" id="KW-0663">Pyridoxal phosphate</keyword>
<keyword evidence="10" id="KW-1185">Reference proteome</keyword>
<dbReference type="Gene3D" id="3.20.20.10">
    <property type="entry name" value="Alanine racemase"/>
    <property type="match status" value="1"/>
</dbReference>
<dbReference type="InterPro" id="IPR009006">
    <property type="entry name" value="Ala_racemase/Decarboxylase_C"/>
</dbReference>
<dbReference type="PRINTS" id="PR00992">
    <property type="entry name" value="ALARACEMASE"/>
</dbReference>
<dbReference type="PANTHER" id="PTHR30511:SF0">
    <property type="entry name" value="ALANINE RACEMASE, CATABOLIC-RELATED"/>
    <property type="match status" value="1"/>
</dbReference>
<proteinExistence type="inferred from homology"/>
<protein>
    <recommendedName>
        <fullName evidence="4 7">Alanine racemase</fullName>
        <ecNumber evidence="4 7">5.1.1.1</ecNumber>
    </recommendedName>
</protein>
<dbReference type="EMBL" id="CP098747">
    <property type="protein sequence ID" value="USG59999.1"/>
    <property type="molecule type" value="Genomic_DNA"/>
</dbReference>
<dbReference type="InterPro" id="IPR020622">
    <property type="entry name" value="Ala_racemase_pyridoxalP-BS"/>
</dbReference>
<dbReference type="EC" id="5.1.1.1" evidence="4 7"/>
<dbReference type="InterPro" id="IPR000821">
    <property type="entry name" value="Ala_racemase"/>
</dbReference>
<comment type="pathway">
    <text evidence="7">Amino-acid biosynthesis; D-alanine biosynthesis; D-alanine from L-alanine: step 1/1.</text>
</comment>
<dbReference type="Pfam" id="PF00842">
    <property type="entry name" value="Ala_racemase_C"/>
    <property type="match status" value="1"/>
</dbReference>
<dbReference type="SUPFAM" id="SSF50621">
    <property type="entry name" value="Alanine racemase C-terminal domain-like"/>
    <property type="match status" value="1"/>
</dbReference>
<evidence type="ECO:0000256" key="5">
    <source>
        <dbReference type="ARBA" id="ARBA00022898"/>
    </source>
</evidence>
<dbReference type="InterPro" id="IPR029066">
    <property type="entry name" value="PLP-binding_barrel"/>
</dbReference>
<dbReference type="HAMAP" id="MF_01201">
    <property type="entry name" value="Ala_racemase"/>
    <property type="match status" value="1"/>
</dbReference>
<evidence type="ECO:0000256" key="3">
    <source>
        <dbReference type="ARBA" id="ARBA00007880"/>
    </source>
</evidence>
<gene>
    <name evidence="9" type="primary">alr</name>
    <name evidence="9" type="ORF">NBZ79_12505</name>
</gene>
<dbReference type="NCBIfam" id="TIGR00492">
    <property type="entry name" value="alr"/>
    <property type="match status" value="1"/>
</dbReference>
<feature type="modified residue" description="N6-(pyridoxal phosphate)lysine" evidence="7">
    <location>
        <position position="38"/>
    </location>
</feature>
<dbReference type="GO" id="GO:0008784">
    <property type="term" value="F:alanine racemase activity"/>
    <property type="evidence" value="ECO:0007669"/>
    <property type="project" value="UniProtKB-EC"/>
</dbReference>
<dbReference type="RefSeq" id="WP_251932790.1">
    <property type="nucleotide sequence ID" value="NZ_CP098747.1"/>
</dbReference>
<dbReference type="PROSITE" id="PS00395">
    <property type="entry name" value="ALANINE_RACEMASE"/>
    <property type="match status" value="1"/>
</dbReference>
<dbReference type="InterPro" id="IPR011079">
    <property type="entry name" value="Ala_racemase_C"/>
</dbReference>
<evidence type="ECO:0000313" key="9">
    <source>
        <dbReference type="EMBL" id="USG59999.1"/>
    </source>
</evidence>
<dbReference type="CDD" id="cd00430">
    <property type="entry name" value="PLPDE_III_AR"/>
    <property type="match status" value="1"/>
</dbReference>
<evidence type="ECO:0000256" key="7">
    <source>
        <dbReference type="HAMAP-Rule" id="MF_01201"/>
    </source>
</evidence>
<evidence type="ECO:0000313" key="10">
    <source>
        <dbReference type="Proteomes" id="UP001056291"/>
    </source>
</evidence>
<evidence type="ECO:0000256" key="6">
    <source>
        <dbReference type="ARBA" id="ARBA00023235"/>
    </source>
</evidence>
<feature type="binding site" evidence="7">
    <location>
        <position position="135"/>
    </location>
    <ligand>
        <name>substrate</name>
    </ligand>
</feature>
<feature type="domain" description="Alanine racemase C-terminal" evidence="8">
    <location>
        <begin position="240"/>
        <end position="366"/>
    </location>
</feature>
<feature type="binding site" evidence="7">
    <location>
        <position position="309"/>
    </location>
    <ligand>
        <name>substrate</name>
    </ligand>
</feature>
<evidence type="ECO:0000259" key="8">
    <source>
        <dbReference type="SMART" id="SM01005"/>
    </source>
</evidence>
<dbReference type="InterPro" id="IPR001608">
    <property type="entry name" value="Ala_racemase_N"/>
</dbReference>
<dbReference type="Gene3D" id="2.40.37.10">
    <property type="entry name" value="Lyase, Ornithine Decarboxylase, Chain A, domain 1"/>
    <property type="match status" value="1"/>
</dbReference>
<comment type="cofactor">
    <cofactor evidence="2 7">
        <name>pyridoxal 5'-phosphate</name>
        <dbReference type="ChEBI" id="CHEBI:597326"/>
    </cofactor>
</comment>
<evidence type="ECO:0000256" key="2">
    <source>
        <dbReference type="ARBA" id="ARBA00001933"/>
    </source>
</evidence>
<feature type="active site" description="Proton acceptor; specific for L-alanine" evidence="7">
    <location>
        <position position="261"/>
    </location>
</feature>
<dbReference type="PANTHER" id="PTHR30511">
    <property type="entry name" value="ALANINE RACEMASE"/>
    <property type="match status" value="1"/>
</dbReference>
<evidence type="ECO:0000256" key="4">
    <source>
        <dbReference type="ARBA" id="ARBA00013089"/>
    </source>
</evidence>
<reference evidence="9" key="1">
    <citation type="submission" date="2022-06" db="EMBL/GenBank/DDBJ databases">
        <title>Sneathiella actinostolidae sp. nov., isolated from a sea anemonein the Western Pacific Ocean.</title>
        <authorList>
            <person name="Wei M.J."/>
        </authorList>
    </citation>
    <scope>NUCLEOTIDE SEQUENCE</scope>
    <source>
        <strain evidence="9">PHK-P5</strain>
    </source>
</reference>
<keyword evidence="6 7" id="KW-0413">Isomerase</keyword>
<feature type="active site" description="Proton acceptor; specific for D-alanine" evidence="7">
    <location>
        <position position="38"/>
    </location>
</feature>
<comment type="similarity">
    <text evidence="3 7">Belongs to the alanine racemase family.</text>
</comment>